<dbReference type="Gene3D" id="2.40.128.20">
    <property type="match status" value="1"/>
</dbReference>
<dbReference type="RefSeq" id="WP_016182302.1">
    <property type="nucleotide sequence ID" value="NZ_JXKI01000007.1"/>
</dbReference>
<keyword evidence="2" id="KW-1185">Reference proteome</keyword>
<dbReference type="SUPFAM" id="SSF50814">
    <property type="entry name" value="Lipocalins"/>
    <property type="match status" value="1"/>
</dbReference>
<evidence type="ECO:0000313" key="2">
    <source>
        <dbReference type="Proteomes" id="UP000014113"/>
    </source>
</evidence>
<organism evidence="1 2">
    <name type="scientific">Enterococcus columbae DSM 7374 = ATCC 51263</name>
    <dbReference type="NCBI Taxonomy" id="1121865"/>
    <lineage>
        <taxon>Bacteria</taxon>
        <taxon>Bacillati</taxon>
        <taxon>Bacillota</taxon>
        <taxon>Bacilli</taxon>
        <taxon>Lactobacillales</taxon>
        <taxon>Enterococcaceae</taxon>
        <taxon>Enterococcus</taxon>
    </lineage>
</organism>
<evidence type="ECO:0000313" key="1">
    <source>
        <dbReference type="EMBL" id="EOW84238.1"/>
    </source>
</evidence>
<dbReference type="PATRIC" id="fig|1121865.3.peg.126"/>
<protein>
    <recommendedName>
        <fullName evidence="3">DUF1934 domain-containing protein</fullName>
    </recommendedName>
</protein>
<proteinExistence type="predicted"/>
<dbReference type="InterPro" id="IPR015231">
    <property type="entry name" value="DUF1934"/>
</dbReference>
<comment type="caution">
    <text evidence="1">The sequence shown here is derived from an EMBL/GenBank/DDBJ whole genome shotgun (WGS) entry which is preliminary data.</text>
</comment>
<dbReference type="EMBL" id="ASWJ01000004">
    <property type="protein sequence ID" value="EOW84238.1"/>
    <property type="molecule type" value="Genomic_DNA"/>
</dbReference>
<evidence type="ECO:0008006" key="3">
    <source>
        <dbReference type="Google" id="ProtNLM"/>
    </source>
</evidence>
<dbReference type="AlphaFoldDB" id="S1NEZ2"/>
<dbReference type="InterPro" id="IPR012674">
    <property type="entry name" value="Calycin"/>
</dbReference>
<name>S1NEZ2_9ENTE</name>
<dbReference type="Proteomes" id="UP000014113">
    <property type="component" value="Unassembled WGS sequence"/>
</dbReference>
<dbReference type="OrthoDB" id="2151645at2"/>
<reference evidence="1 2" key="1">
    <citation type="submission" date="2013-03" db="EMBL/GenBank/DDBJ databases">
        <title>The Genome Sequence of Enterococcus columbae ATCC_51263 (PacBio/Illumina hybrid assembly).</title>
        <authorList>
            <consortium name="The Broad Institute Genomics Platform"/>
            <consortium name="The Broad Institute Genome Sequencing Center for Infectious Disease"/>
            <person name="Earl A."/>
            <person name="Russ C."/>
            <person name="Gilmore M."/>
            <person name="Surin D."/>
            <person name="Walker B."/>
            <person name="Young S."/>
            <person name="Zeng Q."/>
            <person name="Gargeya S."/>
            <person name="Fitzgerald M."/>
            <person name="Haas B."/>
            <person name="Abouelleil A."/>
            <person name="Allen A.W."/>
            <person name="Alvarado L."/>
            <person name="Arachchi H.M."/>
            <person name="Berlin A.M."/>
            <person name="Chapman S.B."/>
            <person name="Gainer-Dewar J."/>
            <person name="Goldberg J."/>
            <person name="Griggs A."/>
            <person name="Gujja S."/>
            <person name="Hansen M."/>
            <person name="Howarth C."/>
            <person name="Imamovic A."/>
            <person name="Ireland A."/>
            <person name="Larimer J."/>
            <person name="McCowan C."/>
            <person name="Murphy C."/>
            <person name="Pearson M."/>
            <person name="Poon T.W."/>
            <person name="Priest M."/>
            <person name="Roberts A."/>
            <person name="Saif S."/>
            <person name="Shea T."/>
            <person name="Sisk P."/>
            <person name="Sykes S."/>
            <person name="Wortman J."/>
            <person name="Nusbaum C."/>
            <person name="Birren B."/>
        </authorList>
    </citation>
    <scope>NUCLEOTIDE SEQUENCE [LARGE SCALE GENOMIC DNA]</scope>
    <source>
        <strain evidence="1 2">ATCC 51263</strain>
    </source>
</reference>
<dbReference type="STRING" id="1121865.OMW_00131"/>
<dbReference type="eggNOG" id="COG4506">
    <property type="taxonomic scope" value="Bacteria"/>
</dbReference>
<sequence>MQLVSNGIPINIKLETSIVQNEHQQNFIYESVGQAVQVGNNWYIRYEEKAENGEQFQVMVKFCQDGSIHLTRQGAFRTKLRFVPGELTETAYQTPYGTMLLVTKTKQLQLEFSETPFRGQLKLVYELSTGEEIVGNYQLFLDFKA</sequence>
<accession>S1NEZ2</accession>
<dbReference type="Pfam" id="PF09148">
    <property type="entry name" value="DUF1934"/>
    <property type="match status" value="1"/>
</dbReference>
<gene>
    <name evidence="1" type="ORF">I568_00725</name>
</gene>